<dbReference type="PATRIC" id="fig|1088721.3.peg.94"/>
<dbReference type="Proteomes" id="UP000004030">
    <property type="component" value="Unassembled WGS sequence"/>
</dbReference>
<feature type="transmembrane region" description="Helical" evidence="12">
    <location>
        <begin position="271"/>
        <end position="290"/>
    </location>
</feature>
<keyword evidence="5" id="KW-0633">Potassium transport</keyword>
<keyword evidence="3" id="KW-0813">Transport</keyword>
<dbReference type="Pfam" id="PF00999">
    <property type="entry name" value="Na_H_Exchanger"/>
    <property type="match status" value="1"/>
</dbReference>
<dbReference type="Gene3D" id="3.40.50.720">
    <property type="entry name" value="NAD(P)-binding Rossmann-like Domain"/>
    <property type="match status" value="2"/>
</dbReference>
<reference evidence="14 15" key="1">
    <citation type="journal article" date="2012" name="J. Bacteriol.">
        <title>Genome sequence of benzo(a)pyrene-degrading bacterium Novosphingobium pentaromativorans US6-1.</title>
        <authorList>
            <person name="Luo Y.R."/>
            <person name="Kang S.G."/>
            <person name="Kim S.J."/>
            <person name="Kim M.R."/>
            <person name="Li N."/>
            <person name="Lee J.H."/>
            <person name="Kwon K.K."/>
        </authorList>
    </citation>
    <scope>NUCLEOTIDE SEQUENCE [LARGE SCALE GENOMIC DNA]</scope>
    <source>
        <strain evidence="14 15">US6-1</strain>
    </source>
</reference>
<dbReference type="OrthoDB" id="9781411at2"/>
<evidence type="ECO:0000256" key="8">
    <source>
        <dbReference type="ARBA" id="ARBA00022989"/>
    </source>
</evidence>
<comment type="caution">
    <text evidence="14">The sequence shown here is derived from an EMBL/GenBank/DDBJ whole genome shotgun (WGS) entry which is preliminary data.</text>
</comment>
<feature type="transmembrane region" description="Helical" evidence="12">
    <location>
        <begin position="296"/>
        <end position="318"/>
    </location>
</feature>
<evidence type="ECO:0000256" key="2">
    <source>
        <dbReference type="ARBA" id="ARBA00005551"/>
    </source>
</evidence>
<feature type="domain" description="RCK N-terminal" evidence="13">
    <location>
        <begin position="410"/>
        <end position="534"/>
    </location>
</feature>
<dbReference type="PANTHER" id="PTHR42751">
    <property type="entry name" value="SODIUM/HYDROGEN EXCHANGER FAMILY/TRKA DOMAIN PROTEIN"/>
    <property type="match status" value="1"/>
</dbReference>
<organism evidence="14 15">
    <name type="scientific">Novosphingobium pentaromativorans US6-1</name>
    <dbReference type="NCBI Taxonomy" id="1088721"/>
    <lineage>
        <taxon>Bacteria</taxon>
        <taxon>Pseudomonadati</taxon>
        <taxon>Pseudomonadota</taxon>
        <taxon>Alphaproteobacteria</taxon>
        <taxon>Sphingomonadales</taxon>
        <taxon>Sphingomonadaceae</taxon>
        <taxon>Novosphingobium</taxon>
    </lineage>
</organism>
<dbReference type="PANTHER" id="PTHR42751:SF6">
    <property type="entry name" value="CONSERVED INTEGRAL MEMBRANE TRANSPORT PROTEIN-RELATED"/>
    <property type="match status" value="1"/>
</dbReference>
<dbReference type="InterPro" id="IPR036291">
    <property type="entry name" value="NAD(P)-bd_dom_sf"/>
</dbReference>
<evidence type="ECO:0000259" key="13">
    <source>
        <dbReference type="PROSITE" id="PS51201"/>
    </source>
</evidence>
<feature type="compositionally biased region" description="Basic and acidic residues" evidence="11">
    <location>
        <begin position="753"/>
        <end position="764"/>
    </location>
</feature>
<sequence>MTDVVFHEIAWLLLGAAAVGLLGTVLRQPVIVSFIAVGIGAAAFIDSSPETATQIRFLAELGIALLLFLVGLKLDVRLIKTLGPVALATGLGQVAFTAGIGFPIGLALGLDWLTSLYVAVALTFSSTIIIVKLLSDKRELETLHGRIALGFLIVQDIVVVIAMVVLSTIGVGSTQVGSGPVEIFTIGGSLLGVVAALVLFVRYLADPLMARLARTPELLVIASIGWAATAAAIGDMVGLGKELGGLAAGISIGSTAYRDMVAARLSALRDFLLLFFFLSIGATLDLSTLGQDIPRAFVFSLFVLIGNPLIVILIMAWMGYRARTGFLAGLTVAQISEFSLVFMAMGLNLGHVDQSAVGLVTLVGLVTIALSVYMITYSQQLYVRCRPLLRPLDFGFWREKAAENDEDGPTVDVIVFGLGRFGSELLRRLEDAGYSVLGVDLDPQTVKRYSDKGYQVRFGDVTEQEFWAELPLRQARWVVLSVPYDTILLTETDPRSGLLAAIRSHKFGGRVAMAARSDQEGRHLREAGGVDLVLNPFDDAATSAARQITDLDEDCITQEAATKLEPGALATAASESQPQVIIAGYGRVGSLVSDMLTRHEVPYIALDNDSTLVARERRKGTPILYGDAASPEVLGRLGIASAKALVVTMASPPVVESVVTAARAEQPDLVIVARARDAEPAVRLYDLDVTDAVPEAIEASLQLSEAILVNIGIPMGRVIASIHGKRDEFRKALQGPDKNGRTRRAIRTSSTQTEHEVRPDRRHE</sequence>
<proteinExistence type="inferred from homology"/>
<feature type="transmembrane region" description="Helical" evidence="12">
    <location>
        <begin position="325"/>
        <end position="344"/>
    </location>
</feature>
<dbReference type="Pfam" id="PF02254">
    <property type="entry name" value="TrkA_N"/>
    <property type="match status" value="2"/>
</dbReference>
<dbReference type="InterPro" id="IPR003148">
    <property type="entry name" value="RCK_N"/>
</dbReference>
<accession>G6E6X6</accession>
<evidence type="ECO:0000256" key="11">
    <source>
        <dbReference type="SAM" id="MobiDB-lite"/>
    </source>
</evidence>
<dbReference type="GO" id="GO:0012505">
    <property type="term" value="C:endomembrane system"/>
    <property type="evidence" value="ECO:0007669"/>
    <property type="project" value="UniProtKB-SubCell"/>
</dbReference>
<evidence type="ECO:0000313" key="15">
    <source>
        <dbReference type="Proteomes" id="UP000004030"/>
    </source>
</evidence>
<keyword evidence="15" id="KW-1185">Reference proteome</keyword>
<dbReference type="FunFam" id="3.40.50.720:FF:000036">
    <property type="entry name" value="Glutathione-regulated potassium-efflux system protein KefB"/>
    <property type="match status" value="1"/>
</dbReference>
<evidence type="ECO:0000256" key="3">
    <source>
        <dbReference type="ARBA" id="ARBA00022448"/>
    </source>
</evidence>
<dbReference type="SUPFAM" id="SSF51735">
    <property type="entry name" value="NAD(P)-binding Rossmann-fold domains"/>
    <property type="match status" value="2"/>
</dbReference>
<keyword evidence="6 12" id="KW-0812">Transmembrane</keyword>
<evidence type="ECO:0000256" key="5">
    <source>
        <dbReference type="ARBA" id="ARBA00022538"/>
    </source>
</evidence>
<evidence type="ECO:0000256" key="10">
    <source>
        <dbReference type="ARBA" id="ARBA00023136"/>
    </source>
</evidence>
<evidence type="ECO:0000313" key="14">
    <source>
        <dbReference type="EMBL" id="EHJ63022.1"/>
    </source>
</evidence>
<feature type="transmembrane region" description="Helical" evidence="12">
    <location>
        <begin position="30"/>
        <end position="49"/>
    </location>
</feature>
<evidence type="ECO:0000256" key="1">
    <source>
        <dbReference type="ARBA" id="ARBA00004127"/>
    </source>
</evidence>
<keyword evidence="10 12" id="KW-0472">Membrane</keyword>
<feature type="transmembrane region" description="Helical" evidence="12">
    <location>
        <begin position="116"/>
        <end position="135"/>
    </location>
</feature>
<evidence type="ECO:0000256" key="7">
    <source>
        <dbReference type="ARBA" id="ARBA00022958"/>
    </source>
</evidence>
<dbReference type="InterPro" id="IPR038770">
    <property type="entry name" value="Na+/solute_symporter_sf"/>
</dbReference>
<dbReference type="GO" id="GO:0016020">
    <property type="term" value="C:membrane"/>
    <property type="evidence" value="ECO:0007669"/>
    <property type="project" value="InterPro"/>
</dbReference>
<keyword evidence="4" id="KW-0050">Antiport</keyword>
<dbReference type="PROSITE" id="PS51201">
    <property type="entry name" value="RCK_N"/>
    <property type="match status" value="2"/>
</dbReference>
<dbReference type="GO" id="GO:0006813">
    <property type="term" value="P:potassium ion transport"/>
    <property type="evidence" value="ECO:0007669"/>
    <property type="project" value="UniProtKB-KW"/>
</dbReference>
<dbReference type="GO" id="GO:1902600">
    <property type="term" value="P:proton transmembrane transport"/>
    <property type="evidence" value="ECO:0007669"/>
    <property type="project" value="InterPro"/>
</dbReference>
<evidence type="ECO:0000256" key="4">
    <source>
        <dbReference type="ARBA" id="ARBA00022449"/>
    </source>
</evidence>
<feature type="transmembrane region" description="Helical" evidence="12">
    <location>
        <begin position="6"/>
        <end position="23"/>
    </location>
</feature>
<name>G6E6X6_9SPHN</name>
<dbReference type="Gene3D" id="1.20.1530.20">
    <property type="match status" value="1"/>
</dbReference>
<keyword evidence="9" id="KW-0406">Ion transport</keyword>
<protein>
    <submittedName>
        <fullName evidence="14">Sodium/hydrogen exchanger</fullName>
    </submittedName>
</protein>
<feature type="region of interest" description="Disordered" evidence="11">
    <location>
        <begin position="732"/>
        <end position="764"/>
    </location>
</feature>
<feature type="transmembrane region" description="Helical" evidence="12">
    <location>
        <begin position="86"/>
        <end position="110"/>
    </location>
</feature>
<dbReference type="RefSeq" id="WP_007011014.1">
    <property type="nucleotide sequence ID" value="NZ_AGFM01000002.1"/>
</dbReference>
<dbReference type="eggNOG" id="COG1226">
    <property type="taxonomic scope" value="Bacteria"/>
</dbReference>
<feature type="transmembrane region" description="Helical" evidence="12">
    <location>
        <begin position="183"/>
        <end position="205"/>
    </location>
</feature>
<feature type="transmembrane region" description="Helical" evidence="12">
    <location>
        <begin position="147"/>
        <end position="171"/>
    </location>
</feature>
<feature type="transmembrane region" description="Helical" evidence="12">
    <location>
        <begin position="55"/>
        <end position="74"/>
    </location>
</feature>
<gene>
    <name evidence="14" type="ORF">NSU_0097</name>
</gene>
<comment type="similarity">
    <text evidence="2">Belongs to the monovalent cation:proton antiporter 2 (CPA2) transporter (TC 2.A.37) family.</text>
</comment>
<feature type="transmembrane region" description="Helical" evidence="12">
    <location>
        <begin position="217"/>
        <end position="237"/>
    </location>
</feature>
<dbReference type="InterPro" id="IPR006153">
    <property type="entry name" value="Cation/H_exchanger_TM"/>
</dbReference>
<comment type="subcellular location">
    <subcellularLocation>
        <location evidence="1">Endomembrane system</location>
        <topology evidence="1">Multi-pass membrane protein</topology>
    </subcellularLocation>
</comment>
<dbReference type="GO" id="GO:0015297">
    <property type="term" value="F:antiporter activity"/>
    <property type="evidence" value="ECO:0007669"/>
    <property type="project" value="UniProtKB-KW"/>
</dbReference>
<evidence type="ECO:0000256" key="6">
    <source>
        <dbReference type="ARBA" id="ARBA00022692"/>
    </source>
</evidence>
<feature type="domain" description="RCK N-terminal" evidence="13">
    <location>
        <begin position="577"/>
        <end position="694"/>
    </location>
</feature>
<evidence type="ECO:0000256" key="9">
    <source>
        <dbReference type="ARBA" id="ARBA00023065"/>
    </source>
</evidence>
<feature type="transmembrane region" description="Helical" evidence="12">
    <location>
        <begin position="356"/>
        <end position="376"/>
    </location>
</feature>
<keyword evidence="8 12" id="KW-1133">Transmembrane helix</keyword>
<keyword evidence="7" id="KW-0630">Potassium</keyword>
<dbReference type="eggNOG" id="COG4651">
    <property type="taxonomic scope" value="Bacteria"/>
</dbReference>
<evidence type="ECO:0000256" key="12">
    <source>
        <dbReference type="SAM" id="Phobius"/>
    </source>
</evidence>
<dbReference type="EMBL" id="AGFM01000002">
    <property type="protein sequence ID" value="EHJ63022.1"/>
    <property type="molecule type" value="Genomic_DNA"/>
</dbReference>
<dbReference type="AlphaFoldDB" id="G6E6X6"/>